<dbReference type="InterPro" id="IPR012910">
    <property type="entry name" value="Plug_dom"/>
</dbReference>
<evidence type="ECO:0000256" key="12">
    <source>
        <dbReference type="SAM" id="SignalP"/>
    </source>
</evidence>
<sequence>MKQSKFRRWLLAPCALLSATGLSAQAVDDITPVDDDELIILSPFEVTGTDDVGYQATSTLGGTRVNTSLRDVGSSISIINEEFLRDSGAENLEDVLILAPNTEVGGLGGNFSGSQATGNPIPEQTRDDLSGGLTRVRGLAAADLTRDYFITDVPFDAYNTNRVEVQRGANSALFGLGSPGGIVNNSTIKADFLGSRGELSIGTDQYGTLRTTLDYNYQVSDDLAIRVAGLHGSTKFEQKQAFKDNDRAYVSVTGRLPWGFTLRGSFEHGELHSSNPDPIPPNDGITPWINMGSPIFTTPADAGQFYRTAGDIYAGYNNNGFFTVASEGSSSGYVAFYQDPSNPNPTFGGTMFLRAGRGAPNPYAGVGNGEWMLLQPRNEFQIIAQTGTYSDGTPVPAGTAGFFPGGNVAPQILDRSIFDYRKNLFSGGAAQQWTDYDLHNVAIEGNWLDGRLGLEASYFKQEMTGFTRNPLQGSGARTLYIDPNAYLIADDGNGGLLPNPTFGRPVMGALWQGGHYIYDRENARLTGFGELRFDDFMSDDSWVTKLLGRLRLTALYEESTSYNESMYSRDQVDSYDVANALGGGIIGSGGINTASTRAGTQFALPVHNDVYDFLNLTSISDLSGVNIGGVPFGNQRNRVMPVYTYTGWDQVSGSFVDFSARGYNLSDNGGFPASFSTSHNMVDVESKVLVGQSYLWDDTIVLTGTWRNDVQASNARGAPSWSVNSRVDNPYADSYYNVPLRPLDEDADEDTTSWSIVVHTPDFLKKYLPEGWDFSVYKSKADNFQPSGSRVNIFNEQIAPVTGSTEEYGFIVSGFDGKLSARFNWYETGVLNNSIDVGGISNSEGILLGLVTQLENPINIANGYTAAQVQNYLPPQGVIDLNGFSPDWNDPQSSSTNRNSNDNATRDFTAKGMEVEIAYNPIPEWTILATAGRQETVTSNTYPRMQEYVNDFVIPQWVDSDFAQNYIINSAGTTLADQAYNTIVAPTIRASLLDGVPSVEQREWRLGLNTSYAFGRFEDGFMKWFGDLTVGGGIRWEDEIGIGFGVGVNELGDYALDPDQPFFGPSMTFVDLFVRSRYKLGGDRELTLQINIKDLTDHDELIPFYAAPDGTELYRILEGRLISASATFKF</sequence>
<keyword evidence="3" id="KW-1134">Transmembrane beta strand</keyword>
<dbReference type="Proteomes" id="UP000738431">
    <property type="component" value="Chromosome"/>
</dbReference>
<accession>A0ABZ1C3U5</accession>
<dbReference type="EMBL" id="CP139781">
    <property type="protein sequence ID" value="WRQ86057.1"/>
    <property type="molecule type" value="Genomic_DNA"/>
</dbReference>
<protein>
    <submittedName>
        <fullName evidence="14">TonB-dependent receptor plug domain-containing protein</fullName>
    </submittedName>
</protein>
<evidence type="ECO:0000256" key="1">
    <source>
        <dbReference type="ARBA" id="ARBA00004571"/>
    </source>
</evidence>
<dbReference type="InterPro" id="IPR039426">
    <property type="entry name" value="TonB-dep_rcpt-like"/>
</dbReference>
<dbReference type="Gene3D" id="2.40.170.20">
    <property type="entry name" value="TonB-dependent receptor, beta-barrel domain"/>
    <property type="match status" value="1"/>
</dbReference>
<evidence type="ECO:0000256" key="6">
    <source>
        <dbReference type="ARBA" id="ARBA00022729"/>
    </source>
</evidence>
<dbReference type="SUPFAM" id="SSF56935">
    <property type="entry name" value="Porins"/>
    <property type="match status" value="2"/>
</dbReference>
<keyword evidence="6 12" id="KW-0732">Signal</keyword>
<keyword evidence="14" id="KW-0675">Receptor</keyword>
<feature type="region of interest" description="Disordered" evidence="11">
    <location>
        <begin position="883"/>
        <end position="905"/>
    </location>
</feature>
<evidence type="ECO:0000313" key="15">
    <source>
        <dbReference type="Proteomes" id="UP000738431"/>
    </source>
</evidence>
<dbReference type="RefSeq" id="WP_221031569.1">
    <property type="nucleotide sequence ID" value="NZ_CP139781.1"/>
</dbReference>
<evidence type="ECO:0000313" key="14">
    <source>
        <dbReference type="EMBL" id="WRQ86057.1"/>
    </source>
</evidence>
<keyword evidence="2" id="KW-0813">Transport</keyword>
<keyword evidence="4" id="KW-0410">Iron transport</keyword>
<feature type="signal peptide" evidence="12">
    <location>
        <begin position="1"/>
        <end position="26"/>
    </location>
</feature>
<evidence type="ECO:0000256" key="11">
    <source>
        <dbReference type="SAM" id="MobiDB-lite"/>
    </source>
</evidence>
<organism evidence="14 15">
    <name type="scientific">Actomonas aquatica</name>
    <dbReference type="NCBI Taxonomy" id="2866162"/>
    <lineage>
        <taxon>Bacteria</taxon>
        <taxon>Pseudomonadati</taxon>
        <taxon>Verrucomicrobiota</taxon>
        <taxon>Opitutia</taxon>
        <taxon>Opitutales</taxon>
        <taxon>Opitutaceae</taxon>
        <taxon>Actomonas</taxon>
    </lineage>
</organism>
<evidence type="ECO:0000256" key="10">
    <source>
        <dbReference type="ARBA" id="ARBA00023237"/>
    </source>
</evidence>
<keyword evidence="8" id="KW-0406">Ion transport</keyword>
<comment type="subcellular location">
    <subcellularLocation>
        <location evidence="1">Cell outer membrane</location>
        <topology evidence="1">Multi-pass membrane protein</topology>
    </subcellularLocation>
</comment>
<gene>
    <name evidence="14" type="ORF">K1X11_014680</name>
</gene>
<evidence type="ECO:0000259" key="13">
    <source>
        <dbReference type="Pfam" id="PF07715"/>
    </source>
</evidence>
<feature type="domain" description="TonB-dependent receptor plug" evidence="13">
    <location>
        <begin position="69"/>
        <end position="182"/>
    </location>
</feature>
<dbReference type="InterPro" id="IPR036942">
    <property type="entry name" value="Beta-barrel_TonB_sf"/>
</dbReference>
<dbReference type="Pfam" id="PF07715">
    <property type="entry name" value="Plug"/>
    <property type="match status" value="1"/>
</dbReference>
<keyword evidence="15" id="KW-1185">Reference proteome</keyword>
<reference evidence="14 15" key="2">
    <citation type="submission" date="2023-12" db="EMBL/GenBank/DDBJ databases">
        <title>Description of an unclassified Opitutus bacterium of Verrucomicrobiota.</title>
        <authorList>
            <person name="Zhang D.-F."/>
        </authorList>
    </citation>
    <scope>NUCLEOTIDE SEQUENCE [LARGE SCALE GENOMIC DNA]</scope>
    <source>
        <strain evidence="14 15">WL0086</strain>
    </source>
</reference>
<name>A0ABZ1C3U5_9BACT</name>
<keyword evidence="9" id="KW-0472">Membrane</keyword>
<evidence type="ECO:0000256" key="5">
    <source>
        <dbReference type="ARBA" id="ARBA00022692"/>
    </source>
</evidence>
<evidence type="ECO:0000256" key="7">
    <source>
        <dbReference type="ARBA" id="ARBA00023004"/>
    </source>
</evidence>
<dbReference type="PANTHER" id="PTHR32552:SF68">
    <property type="entry name" value="FERRICHROME OUTER MEMBRANE TRANSPORTER_PHAGE RECEPTOR"/>
    <property type="match status" value="1"/>
</dbReference>
<keyword evidence="5" id="KW-0812">Transmembrane</keyword>
<dbReference type="PANTHER" id="PTHR32552">
    <property type="entry name" value="FERRICHROME IRON RECEPTOR-RELATED"/>
    <property type="match status" value="1"/>
</dbReference>
<dbReference type="InterPro" id="IPR037066">
    <property type="entry name" value="Plug_dom_sf"/>
</dbReference>
<keyword evidence="7" id="KW-0408">Iron</keyword>
<evidence type="ECO:0000256" key="9">
    <source>
        <dbReference type="ARBA" id="ARBA00023136"/>
    </source>
</evidence>
<evidence type="ECO:0000256" key="2">
    <source>
        <dbReference type="ARBA" id="ARBA00022448"/>
    </source>
</evidence>
<evidence type="ECO:0000256" key="8">
    <source>
        <dbReference type="ARBA" id="ARBA00023065"/>
    </source>
</evidence>
<evidence type="ECO:0000256" key="4">
    <source>
        <dbReference type="ARBA" id="ARBA00022496"/>
    </source>
</evidence>
<feature type="chain" id="PRO_5045820307" evidence="12">
    <location>
        <begin position="27"/>
        <end position="1130"/>
    </location>
</feature>
<proteinExistence type="predicted"/>
<keyword evidence="10" id="KW-0998">Cell outer membrane</keyword>
<feature type="compositionally biased region" description="Polar residues" evidence="11">
    <location>
        <begin position="890"/>
        <end position="903"/>
    </location>
</feature>
<reference evidence="14 15" key="1">
    <citation type="submission" date="2021-08" db="EMBL/GenBank/DDBJ databases">
        <authorList>
            <person name="Zhang D."/>
            <person name="Zhang A."/>
            <person name="Wang L."/>
        </authorList>
    </citation>
    <scope>NUCLEOTIDE SEQUENCE [LARGE SCALE GENOMIC DNA]</scope>
    <source>
        <strain evidence="14 15">WL0086</strain>
    </source>
</reference>
<evidence type="ECO:0000256" key="3">
    <source>
        <dbReference type="ARBA" id="ARBA00022452"/>
    </source>
</evidence>
<dbReference type="Gene3D" id="2.170.130.10">
    <property type="entry name" value="TonB-dependent receptor, plug domain"/>
    <property type="match status" value="1"/>
</dbReference>